<dbReference type="SUPFAM" id="SSF52833">
    <property type="entry name" value="Thioredoxin-like"/>
    <property type="match status" value="1"/>
</dbReference>
<keyword evidence="2" id="KW-0472">Membrane</keyword>
<dbReference type="InterPro" id="IPR009737">
    <property type="entry name" value="Aim32/Apd1-like"/>
</dbReference>
<name>A0AAQ3QL59_9LILI</name>
<evidence type="ECO:0000313" key="4">
    <source>
        <dbReference type="Proteomes" id="UP001327560"/>
    </source>
</evidence>
<feature type="region of interest" description="Disordered" evidence="1">
    <location>
        <begin position="1"/>
        <end position="26"/>
    </location>
</feature>
<evidence type="ECO:0008006" key="5">
    <source>
        <dbReference type="Google" id="ProtNLM"/>
    </source>
</evidence>
<dbReference type="Pfam" id="PF06999">
    <property type="entry name" value="Suc_Fer-like"/>
    <property type="match status" value="1"/>
</dbReference>
<reference evidence="3 4" key="1">
    <citation type="submission" date="2023-10" db="EMBL/GenBank/DDBJ databases">
        <title>Chromosome-scale genome assembly provides insights into flower coloration mechanisms of Canna indica.</title>
        <authorList>
            <person name="Li C."/>
        </authorList>
    </citation>
    <scope>NUCLEOTIDE SEQUENCE [LARGE SCALE GENOMIC DNA]</scope>
    <source>
        <tissue evidence="3">Flower</tissue>
    </source>
</reference>
<keyword evidence="2" id="KW-1133">Transmembrane helix</keyword>
<feature type="region of interest" description="Disordered" evidence="1">
    <location>
        <begin position="334"/>
        <end position="364"/>
    </location>
</feature>
<dbReference type="PANTHER" id="PTHR31902">
    <property type="entry name" value="ACTIN PATCHES DISTAL PROTEIN 1"/>
    <property type="match status" value="1"/>
</dbReference>
<dbReference type="AlphaFoldDB" id="A0AAQ3QL59"/>
<proteinExistence type="predicted"/>
<feature type="transmembrane region" description="Helical" evidence="2">
    <location>
        <begin position="384"/>
        <end position="403"/>
    </location>
</feature>
<dbReference type="Gene3D" id="3.40.30.10">
    <property type="entry name" value="Glutaredoxin"/>
    <property type="match status" value="1"/>
</dbReference>
<keyword evidence="4" id="KW-1185">Reference proteome</keyword>
<dbReference type="FunFam" id="3.40.30.10:FF:000213">
    <property type="entry name" value="APD1p protein"/>
    <property type="match status" value="1"/>
</dbReference>
<accession>A0AAQ3QL59</accession>
<evidence type="ECO:0000313" key="3">
    <source>
        <dbReference type="EMBL" id="WOL13633.1"/>
    </source>
</evidence>
<evidence type="ECO:0000256" key="2">
    <source>
        <dbReference type="SAM" id="Phobius"/>
    </source>
</evidence>
<dbReference type="EMBL" id="CP136896">
    <property type="protein sequence ID" value="WOL13633.1"/>
    <property type="molecule type" value="Genomic_DNA"/>
</dbReference>
<organism evidence="3 4">
    <name type="scientific">Canna indica</name>
    <name type="common">Indian-shot</name>
    <dbReference type="NCBI Taxonomy" id="4628"/>
    <lineage>
        <taxon>Eukaryota</taxon>
        <taxon>Viridiplantae</taxon>
        <taxon>Streptophyta</taxon>
        <taxon>Embryophyta</taxon>
        <taxon>Tracheophyta</taxon>
        <taxon>Spermatophyta</taxon>
        <taxon>Magnoliopsida</taxon>
        <taxon>Liliopsida</taxon>
        <taxon>Zingiberales</taxon>
        <taxon>Cannaceae</taxon>
        <taxon>Canna</taxon>
    </lineage>
</organism>
<dbReference type="Proteomes" id="UP001327560">
    <property type="component" value="Chromosome 7"/>
</dbReference>
<keyword evidence="2" id="KW-0812">Transmembrane</keyword>
<dbReference type="InterPro" id="IPR036249">
    <property type="entry name" value="Thioredoxin-like_sf"/>
</dbReference>
<evidence type="ECO:0000256" key="1">
    <source>
        <dbReference type="SAM" id="MobiDB-lite"/>
    </source>
</evidence>
<protein>
    <recommendedName>
        <fullName evidence="5">Sucrase</fullName>
    </recommendedName>
</protein>
<dbReference type="CDD" id="cd03062">
    <property type="entry name" value="TRX_Fd_Sucrase"/>
    <property type="match status" value="1"/>
</dbReference>
<feature type="compositionally biased region" description="Basic and acidic residues" evidence="1">
    <location>
        <begin position="334"/>
        <end position="357"/>
    </location>
</feature>
<dbReference type="PANTHER" id="PTHR31902:SF14">
    <property type="entry name" value="ACTIN PATCHES DISTAL PROTEIN 1"/>
    <property type="match status" value="1"/>
</dbReference>
<gene>
    <name evidence="3" type="ORF">Cni_G22406</name>
</gene>
<feature type="compositionally biased region" description="Low complexity" evidence="1">
    <location>
        <begin position="15"/>
        <end position="26"/>
    </location>
</feature>
<sequence length="407" mass="44197">MASPSLEDSGSLLHDSSSQAGSAAGSLQGGDGILSAQATSGGAGVYAAVDDAEYGFQRPEIGKESLVGTVQRYDRHLFLCYKSPEVWPSHVEGSESDRLPRFLAGEIKNWASAIDKKTRLTICEGVDGTDFSNGDVLIFPDMMRYRRLTHFDVEQFVDEVLKKNSEWLPSKPEPLSGSYVFVCAHGSRDRRCGVCGPVLIKRFKEEISSRGLHGQVFVSPCSHIGGHKYAGNVIIFSPNVIGEVTGHWYGYVTPDDVPILLEKHIGKGKIVDHLWRGQMGLSEDDQKNAQNLRLQLNGGLSGVDGCANGVGGGCCQGAGNATCCQVSPKMDKLENHTTREQESQEIVQKSDGKDHKASGSKRASTRKLCRMPTLFESWEREDTYAALAVVAAVASVAVAYSYYRQLS</sequence>